<evidence type="ECO:0000256" key="4">
    <source>
        <dbReference type="ARBA" id="ARBA00023136"/>
    </source>
</evidence>
<dbReference type="GO" id="GO:0016020">
    <property type="term" value="C:membrane"/>
    <property type="evidence" value="ECO:0007669"/>
    <property type="project" value="UniProtKB-SubCell"/>
</dbReference>
<feature type="domain" description="EamA" evidence="6">
    <location>
        <begin position="253"/>
        <end position="390"/>
    </location>
</feature>
<dbReference type="EMBL" id="LVVM01005105">
    <property type="protein sequence ID" value="OJA11334.1"/>
    <property type="molecule type" value="Genomic_DNA"/>
</dbReference>
<reference evidence="7 8" key="1">
    <citation type="submission" date="2016-03" db="EMBL/GenBank/DDBJ databases">
        <title>Comparative genomics of the ectomycorrhizal sister species Rhizopogon vinicolor and Rhizopogon vesiculosus (Basidiomycota: Boletales) reveals a divergence of the mating type B locus.</title>
        <authorList>
            <person name="Mujic A.B."/>
            <person name="Kuo A."/>
            <person name="Tritt A."/>
            <person name="Lipzen A."/>
            <person name="Chen C."/>
            <person name="Johnson J."/>
            <person name="Sharma A."/>
            <person name="Barry K."/>
            <person name="Grigoriev I.V."/>
            <person name="Spatafora J.W."/>
        </authorList>
    </citation>
    <scope>NUCLEOTIDE SEQUENCE [LARGE SCALE GENOMIC DNA]</scope>
    <source>
        <strain evidence="7 8">AM-OR11-056</strain>
    </source>
</reference>
<keyword evidence="8" id="KW-1185">Reference proteome</keyword>
<feature type="transmembrane region" description="Helical" evidence="5">
    <location>
        <begin position="376"/>
        <end position="397"/>
    </location>
</feature>
<dbReference type="AlphaFoldDB" id="A0A1J8PQA0"/>
<dbReference type="PANTHER" id="PTHR22911:SF6">
    <property type="entry name" value="SOLUTE CARRIER FAMILY 35 MEMBER G1"/>
    <property type="match status" value="1"/>
</dbReference>
<feature type="transmembrane region" description="Helical" evidence="5">
    <location>
        <begin position="244"/>
        <end position="265"/>
    </location>
</feature>
<name>A0A1J8PQA0_9AGAM</name>
<feature type="transmembrane region" description="Helical" evidence="5">
    <location>
        <begin position="317"/>
        <end position="338"/>
    </location>
</feature>
<dbReference type="STRING" id="180088.A0A1J8PQA0"/>
<keyword evidence="3 5" id="KW-1133">Transmembrane helix</keyword>
<protein>
    <recommendedName>
        <fullName evidence="6">EamA domain-containing protein</fullName>
    </recommendedName>
</protein>
<gene>
    <name evidence="7" type="ORF">AZE42_04936</name>
</gene>
<dbReference type="InterPro" id="IPR000620">
    <property type="entry name" value="EamA_dom"/>
</dbReference>
<proteinExistence type="predicted"/>
<comment type="subcellular location">
    <subcellularLocation>
        <location evidence="1">Membrane</location>
        <topology evidence="1">Multi-pass membrane protein</topology>
    </subcellularLocation>
</comment>
<keyword evidence="2 5" id="KW-0812">Transmembrane</keyword>
<feature type="transmembrane region" description="Helical" evidence="5">
    <location>
        <begin position="350"/>
        <end position="367"/>
    </location>
</feature>
<feature type="transmembrane region" description="Helical" evidence="5">
    <location>
        <begin position="138"/>
        <end position="159"/>
    </location>
</feature>
<dbReference type="SUPFAM" id="SSF103481">
    <property type="entry name" value="Multidrug resistance efflux transporter EmrE"/>
    <property type="match status" value="2"/>
</dbReference>
<dbReference type="InterPro" id="IPR037185">
    <property type="entry name" value="EmrE-like"/>
</dbReference>
<evidence type="ECO:0000313" key="8">
    <source>
        <dbReference type="Proteomes" id="UP000183567"/>
    </source>
</evidence>
<feature type="transmembrane region" description="Helical" evidence="5">
    <location>
        <begin position="475"/>
        <end position="491"/>
    </location>
</feature>
<evidence type="ECO:0000256" key="1">
    <source>
        <dbReference type="ARBA" id="ARBA00004141"/>
    </source>
</evidence>
<feature type="transmembrane region" description="Helical" evidence="5">
    <location>
        <begin position="285"/>
        <end position="305"/>
    </location>
</feature>
<dbReference type="Proteomes" id="UP000183567">
    <property type="component" value="Unassembled WGS sequence"/>
</dbReference>
<feature type="transmembrane region" description="Helical" evidence="5">
    <location>
        <begin position="417"/>
        <end position="438"/>
    </location>
</feature>
<dbReference type="OrthoDB" id="306876at2759"/>
<evidence type="ECO:0000256" key="5">
    <source>
        <dbReference type="SAM" id="Phobius"/>
    </source>
</evidence>
<accession>A0A1J8PQA0</accession>
<feature type="transmembrane region" description="Helical" evidence="5">
    <location>
        <begin position="171"/>
        <end position="191"/>
    </location>
</feature>
<feature type="domain" description="EamA" evidence="6">
    <location>
        <begin position="10"/>
        <end position="79"/>
    </location>
</feature>
<sequence length="508" mass="54483">MTGPKGVRTLLIFRGIAGFIGLTGLYWSLQYLSVADTTVLTFLTPLTTALAGWIFLKEGYSSKQGVAAVFSLLGVILIARPPFLFGSSAVIPVGHQVPEATPAERLVGVGACMINVLGATVAYTIIRAIGKRAHPMHVMTFFSLWSTIMAPVGMVVFQIPVVYPRPWTRSLLLILIGIFAFVAQTLLTMGLQRETVSRGATGMMTNSESPLIRDVEHNYGSIPPTSAICQHDGATAKESNRPGVLAGFTASNAGMLFIISAQFFYACTSISVKMLNSLDPPVHVLEIIAVRTGITFICCVIYMIIKRIPDPITGPKGVRTLLVFRGIAGFFASSSFYWSLQYLSVADATVLTFLTPLTTAVAGFVLLKESYSIKQAVLAVCSLLGVVLIARPPFLLGSPVVIPEGHNVPEATPAERLLAVGSWTWILLLVMVVVFGLATQRETVSRGVTGTYSQVLFAVVLESLFFGVIPPFLSVLGASIIMSSALCVVLIRQTPTRRGNTGTDNTCE</sequence>
<feature type="transmembrane region" description="Helical" evidence="5">
    <location>
        <begin position="38"/>
        <end position="56"/>
    </location>
</feature>
<dbReference type="PANTHER" id="PTHR22911">
    <property type="entry name" value="ACYL-MALONYL CONDENSING ENZYME-RELATED"/>
    <property type="match status" value="1"/>
</dbReference>
<feature type="transmembrane region" description="Helical" evidence="5">
    <location>
        <begin position="68"/>
        <end position="94"/>
    </location>
</feature>
<comment type="caution">
    <text evidence="7">The sequence shown here is derived from an EMBL/GenBank/DDBJ whole genome shotgun (WGS) entry which is preliminary data.</text>
</comment>
<evidence type="ECO:0000256" key="3">
    <source>
        <dbReference type="ARBA" id="ARBA00022989"/>
    </source>
</evidence>
<dbReference type="Pfam" id="PF00892">
    <property type="entry name" value="EamA"/>
    <property type="match status" value="2"/>
</dbReference>
<evidence type="ECO:0000256" key="2">
    <source>
        <dbReference type="ARBA" id="ARBA00022692"/>
    </source>
</evidence>
<feature type="transmembrane region" description="Helical" evidence="5">
    <location>
        <begin position="106"/>
        <end position="126"/>
    </location>
</feature>
<organism evidence="7 8">
    <name type="scientific">Rhizopogon vesiculosus</name>
    <dbReference type="NCBI Taxonomy" id="180088"/>
    <lineage>
        <taxon>Eukaryota</taxon>
        <taxon>Fungi</taxon>
        <taxon>Dikarya</taxon>
        <taxon>Basidiomycota</taxon>
        <taxon>Agaricomycotina</taxon>
        <taxon>Agaricomycetes</taxon>
        <taxon>Agaricomycetidae</taxon>
        <taxon>Boletales</taxon>
        <taxon>Suillineae</taxon>
        <taxon>Rhizopogonaceae</taxon>
        <taxon>Rhizopogon</taxon>
    </lineage>
</organism>
<keyword evidence="4 5" id="KW-0472">Membrane</keyword>
<evidence type="ECO:0000259" key="6">
    <source>
        <dbReference type="Pfam" id="PF00892"/>
    </source>
</evidence>
<evidence type="ECO:0000313" key="7">
    <source>
        <dbReference type="EMBL" id="OJA11334.1"/>
    </source>
</evidence>
<feature type="transmembrane region" description="Helical" evidence="5">
    <location>
        <begin position="450"/>
        <end position="469"/>
    </location>
</feature>
<feature type="transmembrane region" description="Helical" evidence="5">
    <location>
        <begin position="12"/>
        <end position="32"/>
    </location>
</feature>